<protein>
    <recommendedName>
        <fullName evidence="4">DoxX protein</fullName>
    </recommendedName>
</protein>
<dbReference type="AlphaFoldDB" id="A0A1G7KSI4"/>
<proteinExistence type="predicted"/>
<keyword evidence="3" id="KW-1185">Reference proteome</keyword>
<dbReference type="RefSeq" id="WP_231966433.1">
    <property type="nucleotide sequence ID" value="NZ_LT629690.1"/>
</dbReference>
<accession>A0A1G7KSI4</accession>
<dbReference type="Proteomes" id="UP000182427">
    <property type="component" value="Chromosome I"/>
</dbReference>
<feature type="transmembrane region" description="Helical" evidence="1">
    <location>
        <begin position="103"/>
        <end position="128"/>
    </location>
</feature>
<keyword evidence="1" id="KW-1133">Transmembrane helix</keyword>
<reference evidence="2 3" key="1">
    <citation type="submission" date="2016-10" db="EMBL/GenBank/DDBJ databases">
        <authorList>
            <person name="de Groot N.N."/>
        </authorList>
    </citation>
    <scope>NUCLEOTIDE SEQUENCE [LARGE SCALE GENOMIC DNA]</scope>
    <source>
        <strain evidence="2 3">GAS232</strain>
    </source>
</reference>
<evidence type="ECO:0000313" key="3">
    <source>
        <dbReference type="Proteomes" id="UP000182427"/>
    </source>
</evidence>
<keyword evidence="1" id="KW-0472">Membrane</keyword>
<keyword evidence="1" id="KW-0812">Transmembrane</keyword>
<evidence type="ECO:0000256" key="1">
    <source>
        <dbReference type="SAM" id="Phobius"/>
    </source>
</evidence>
<organism evidence="2 3">
    <name type="scientific">Terriglobus roseus</name>
    <dbReference type="NCBI Taxonomy" id="392734"/>
    <lineage>
        <taxon>Bacteria</taxon>
        <taxon>Pseudomonadati</taxon>
        <taxon>Acidobacteriota</taxon>
        <taxon>Terriglobia</taxon>
        <taxon>Terriglobales</taxon>
        <taxon>Acidobacteriaceae</taxon>
        <taxon>Terriglobus</taxon>
    </lineage>
</organism>
<feature type="transmembrane region" description="Helical" evidence="1">
    <location>
        <begin position="201"/>
        <end position="223"/>
    </location>
</feature>
<dbReference type="EMBL" id="LT629690">
    <property type="protein sequence ID" value="SDF40034.1"/>
    <property type="molecule type" value="Genomic_DNA"/>
</dbReference>
<gene>
    <name evidence="2" type="ORF">SAMN05444167_2287</name>
</gene>
<name>A0A1G7KSI4_9BACT</name>
<feature type="transmembrane region" description="Helical" evidence="1">
    <location>
        <begin position="140"/>
        <end position="159"/>
    </location>
</feature>
<evidence type="ECO:0000313" key="2">
    <source>
        <dbReference type="EMBL" id="SDF40034.1"/>
    </source>
</evidence>
<feature type="transmembrane region" description="Helical" evidence="1">
    <location>
        <begin position="46"/>
        <end position="63"/>
    </location>
</feature>
<feature type="transmembrane region" description="Helical" evidence="1">
    <location>
        <begin position="235"/>
        <end position="253"/>
    </location>
</feature>
<sequence>MDRMRVGVWLYGSATIATGVVNIVWLKFEASHQPIAALGHLTSEPVLAVLSGIWLVAAGIALLRRPTAWIGASASALIYIAFALLWVSRYAAMAHAVGVRFDLLVFCLGGAGMQLLLAAPAAVLYAVARPGSLPKGSALAITRWMLGVPLITFAMGHLINTRGYGRFVPHWVPFGLFFVVLTGIAFLLAGCAILARIRDVLAARMLALMLLLFEFTVEIPPAFSNPHSQGAWGGAIYNLTAIGACLVFVEFAGRSQQRGFTPREQLATARSGAVV</sequence>
<feature type="transmembrane region" description="Helical" evidence="1">
    <location>
        <begin position="7"/>
        <end position="26"/>
    </location>
</feature>
<feature type="transmembrane region" description="Helical" evidence="1">
    <location>
        <begin position="70"/>
        <end position="91"/>
    </location>
</feature>
<feature type="transmembrane region" description="Helical" evidence="1">
    <location>
        <begin position="171"/>
        <end position="194"/>
    </location>
</feature>
<evidence type="ECO:0008006" key="4">
    <source>
        <dbReference type="Google" id="ProtNLM"/>
    </source>
</evidence>